<dbReference type="GO" id="GO:0005975">
    <property type="term" value="P:carbohydrate metabolic process"/>
    <property type="evidence" value="ECO:0007669"/>
    <property type="project" value="InterPro"/>
</dbReference>
<organism evidence="2 3">
    <name type="scientific">Methylacidimicrobium cyclopophantes</name>
    <dbReference type="NCBI Taxonomy" id="1041766"/>
    <lineage>
        <taxon>Bacteria</taxon>
        <taxon>Pseudomonadati</taxon>
        <taxon>Verrucomicrobiota</taxon>
        <taxon>Methylacidimicrobium</taxon>
    </lineage>
</organism>
<dbReference type="GO" id="GO:0030246">
    <property type="term" value="F:carbohydrate binding"/>
    <property type="evidence" value="ECO:0007669"/>
    <property type="project" value="InterPro"/>
</dbReference>
<dbReference type="GO" id="GO:0004558">
    <property type="term" value="F:alpha-1,4-glucosidase activity"/>
    <property type="evidence" value="ECO:0007669"/>
    <property type="project" value="UniProtKB-EC"/>
</dbReference>
<sequence>MDNLASPSYPLDIDYTAVNDFTPNHGDWTSAGPVQNVIRSGNTFTLELAEGRRILLSFLSATSFRLRFNPDPAAVYGPQGSPAVVKTDLGPVSLIVLENSQLRLIVDTGSMRLQIDRQPYRLRVFRGSQLIAADTPSYNLVYIPGHFVIANFRQRPETALYFGLGEKAGAQLNKSLFTLTQFNFDNYMYGVGGTVPSGPGPLNPSEPLYVSIPFLVEVNPNPNKEFAGAPYAYGLFLDNTSQSYFNLGSNDYSNMDGKIYYGALFGELDTYFLLGDHAQDVLAQYTTLTGRSPMPPRYALGFHQGAYGYYDHDRLQA</sequence>
<dbReference type="CDD" id="cd14752">
    <property type="entry name" value="GH31_N"/>
    <property type="match status" value="1"/>
</dbReference>
<dbReference type="EMBL" id="CABFUZ020000234">
    <property type="protein sequence ID" value="VVM08248.1"/>
    <property type="molecule type" value="Genomic_DNA"/>
</dbReference>
<dbReference type="PANTHER" id="PTHR22762:SF120">
    <property type="entry name" value="HETEROGLYCAN GLUCOSIDASE 1"/>
    <property type="match status" value="1"/>
</dbReference>
<dbReference type="InterPro" id="IPR025887">
    <property type="entry name" value="Glyco_hydro_31_N_dom"/>
</dbReference>
<dbReference type="EC" id="3.2.1.20" evidence="2"/>
<dbReference type="Pfam" id="PF13802">
    <property type="entry name" value="Gal_mutarotas_2"/>
    <property type="match status" value="1"/>
</dbReference>
<keyword evidence="2" id="KW-0326">Glycosidase</keyword>
<dbReference type="Proteomes" id="UP000381693">
    <property type="component" value="Unassembled WGS sequence"/>
</dbReference>
<gene>
    <name evidence="2" type="primary">malZ</name>
    <name evidence="2" type="ORF">MAMC_02022</name>
</gene>
<keyword evidence="2" id="KW-0378">Hydrolase</keyword>
<dbReference type="AlphaFoldDB" id="A0A5E6MIS9"/>
<dbReference type="SUPFAM" id="SSF74650">
    <property type="entry name" value="Galactose mutarotase-like"/>
    <property type="match status" value="1"/>
</dbReference>
<feature type="non-terminal residue" evidence="2">
    <location>
        <position position="317"/>
    </location>
</feature>
<protein>
    <submittedName>
        <fullName evidence="2">Partial alpha-glucosidase</fullName>
        <ecNumber evidence="2">3.2.1.20</ecNumber>
    </submittedName>
</protein>
<name>A0A5E6MIS9_9BACT</name>
<dbReference type="Gene3D" id="2.60.40.1760">
    <property type="entry name" value="glycosyl hydrolase (family 31)"/>
    <property type="match status" value="2"/>
</dbReference>
<reference evidence="2" key="1">
    <citation type="submission" date="2019-09" db="EMBL/GenBank/DDBJ databases">
        <authorList>
            <person name="Cremers G."/>
        </authorList>
    </citation>
    <scope>NUCLEOTIDE SEQUENCE [LARGE SCALE GENOMIC DNA]</scope>
    <source>
        <strain evidence="2">3B</strain>
    </source>
</reference>
<dbReference type="Gene3D" id="3.20.20.80">
    <property type="entry name" value="Glycosidases"/>
    <property type="match status" value="1"/>
</dbReference>
<comment type="caution">
    <text evidence="2">The sequence shown here is derived from an EMBL/GenBank/DDBJ whole genome shotgun (WGS) entry which is preliminary data.</text>
</comment>
<keyword evidence="3" id="KW-1185">Reference proteome</keyword>
<proteinExistence type="predicted"/>
<dbReference type="InterPro" id="IPR011013">
    <property type="entry name" value="Gal_mutarotase_sf_dom"/>
</dbReference>
<dbReference type="PANTHER" id="PTHR22762">
    <property type="entry name" value="ALPHA-GLUCOSIDASE"/>
    <property type="match status" value="1"/>
</dbReference>
<evidence type="ECO:0000259" key="1">
    <source>
        <dbReference type="Pfam" id="PF13802"/>
    </source>
</evidence>
<feature type="domain" description="Glycoside hydrolase family 31 N-terminal" evidence="1">
    <location>
        <begin position="56"/>
        <end position="245"/>
    </location>
</feature>
<accession>A0A5E6MIS9</accession>
<evidence type="ECO:0000313" key="3">
    <source>
        <dbReference type="Proteomes" id="UP000381693"/>
    </source>
</evidence>
<evidence type="ECO:0000313" key="2">
    <source>
        <dbReference type="EMBL" id="VVM08248.1"/>
    </source>
</evidence>